<accession>A0ABS4EUX1</accession>
<sequence>MLKIERKEASRLVGLTTGIVSAYVQKHIVPATGLAELIAGVHAALENTQLADVVTLPVSLPEKQKPAVPIRKSVTDAFIICLENGKQFKSMKRHLATSYNMTPDEYRAKWGLPDDYPMVARAYAEKRSQLARDIGLGQKRTKA</sequence>
<organism evidence="5 6">
    <name type="scientific">Rhizobium herbae</name>
    <dbReference type="NCBI Taxonomy" id="508661"/>
    <lineage>
        <taxon>Bacteria</taxon>
        <taxon>Pseudomonadati</taxon>
        <taxon>Pseudomonadota</taxon>
        <taxon>Alphaproteobacteria</taxon>
        <taxon>Hyphomicrobiales</taxon>
        <taxon>Rhizobiaceae</taxon>
        <taxon>Rhizobium/Agrobacterium group</taxon>
        <taxon>Rhizobium</taxon>
    </lineage>
</organism>
<name>A0ABS4EUX1_9HYPH</name>
<evidence type="ECO:0000256" key="3">
    <source>
        <dbReference type="ARBA" id="ARBA00023125"/>
    </source>
</evidence>
<keyword evidence="4" id="KW-0804">Transcription</keyword>
<evidence type="ECO:0000313" key="5">
    <source>
        <dbReference type="EMBL" id="MBP1861749.1"/>
    </source>
</evidence>
<keyword evidence="2" id="KW-0805">Transcription regulation</keyword>
<evidence type="ECO:0000313" key="6">
    <source>
        <dbReference type="Proteomes" id="UP000823786"/>
    </source>
</evidence>
<keyword evidence="3" id="KW-0238">DNA-binding</keyword>
<comment type="similarity">
    <text evidence="1">Belongs to the ros/MucR family.</text>
</comment>
<gene>
    <name evidence="5" type="ORF">J2Z75_005278</name>
</gene>
<dbReference type="InterPro" id="IPR041920">
    <property type="entry name" value="ROS/MUCR_sf"/>
</dbReference>
<comment type="caution">
    <text evidence="5">The sequence shown here is derived from an EMBL/GenBank/DDBJ whole genome shotgun (WGS) entry which is preliminary data.</text>
</comment>
<evidence type="ECO:0000256" key="4">
    <source>
        <dbReference type="ARBA" id="ARBA00023163"/>
    </source>
</evidence>
<dbReference type="InterPro" id="IPR008807">
    <property type="entry name" value="ROS_MUCR"/>
</dbReference>
<evidence type="ECO:0000256" key="1">
    <source>
        <dbReference type="ARBA" id="ARBA00007031"/>
    </source>
</evidence>
<keyword evidence="6" id="KW-1185">Reference proteome</keyword>
<protein>
    <submittedName>
        <fullName evidence="5">Transcriptional regulator</fullName>
    </submittedName>
</protein>
<dbReference type="Proteomes" id="UP000823786">
    <property type="component" value="Unassembled WGS sequence"/>
</dbReference>
<dbReference type="EMBL" id="JAGGJV010000011">
    <property type="protein sequence ID" value="MBP1861749.1"/>
    <property type="molecule type" value="Genomic_DNA"/>
</dbReference>
<proteinExistence type="inferred from homology"/>
<evidence type="ECO:0000256" key="2">
    <source>
        <dbReference type="ARBA" id="ARBA00023015"/>
    </source>
</evidence>
<dbReference type="Gene3D" id="1.10.10.1550">
    <property type="entry name" value="ROS/MUCR transcriptional regulator protein"/>
    <property type="match status" value="1"/>
</dbReference>
<dbReference type="RefSeq" id="WP_209856410.1">
    <property type="nucleotide sequence ID" value="NZ_JAGGJV010000011.1"/>
</dbReference>
<reference evidence="5 6" key="1">
    <citation type="submission" date="2021-03" db="EMBL/GenBank/DDBJ databases">
        <title>Genomic Encyclopedia of Type Strains, Phase IV (KMG-IV): sequencing the most valuable type-strain genomes for metagenomic binning, comparative biology and taxonomic classification.</title>
        <authorList>
            <person name="Goeker M."/>
        </authorList>
    </citation>
    <scope>NUCLEOTIDE SEQUENCE [LARGE SCALE GENOMIC DNA]</scope>
    <source>
        <strain evidence="5 6">DSM 26427</strain>
    </source>
</reference>
<dbReference type="Pfam" id="PF05443">
    <property type="entry name" value="ROS_MUCR"/>
    <property type="match status" value="1"/>
</dbReference>